<evidence type="ECO:0000256" key="1">
    <source>
        <dbReference type="SAM" id="MobiDB-lite"/>
    </source>
</evidence>
<dbReference type="Proteomes" id="UP001150238">
    <property type="component" value="Unassembled WGS sequence"/>
</dbReference>
<evidence type="ECO:0000313" key="3">
    <source>
        <dbReference type="Proteomes" id="UP001150238"/>
    </source>
</evidence>
<comment type="caution">
    <text evidence="2">The sequence shown here is derived from an EMBL/GenBank/DDBJ whole genome shotgun (WGS) entry which is preliminary data.</text>
</comment>
<reference evidence="2" key="1">
    <citation type="submission" date="2022-08" db="EMBL/GenBank/DDBJ databases">
        <authorList>
            <consortium name="DOE Joint Genome Institute"/>
            <person name="Min B."/>
            <person name="Riley R."/>
            <person name="Sierra-Patev S."/>
            <person name="Naranjo-Ortiz M."/>
            <person name="Looney B."/>
            <person name="Konkel Z."/>
            <person name="Slot J.C."/>
            <person name="Sakamoto Y."/>
            <person name="Steenwyk J.L."/>
            <person name="Rokas A."/>
            <person name="Carro J."/>
            <person name="Camarero S."/>
            <person name="Ferreira P."/>
            <person name="Molpeceres G."/>
            <person name="Ruiz-Duenas F.J."/>
            <person name="Serrano A."/>
            <person name="Henrissat B."/>
            <person name="Drula E."/>
            <person name="Hughes K.W."/>
            <person name="Mata J.L."/>
            <person name="Ishikawa N.K."/>
            <person name="Vargas-Isla R."/>
            <person name="Ushijima S."/>
            <person name="Smith C.A."/>
            <person name="Ahrendt S."/>
            <person name="Andreopoulos W."/>
            <person name="He G."/>
            <person name="Labutti K."/>
            <person name="Lipzen A."/>
            <person name="Ng V."/>
            <person name="Sandor L."/>
            <person name="Barry K."/>
            <person name="Martinez A.T."/>
            <person name="Xiao Y."/>
            <person name="Gibbons J.G."/>
            <person name="Terashima K."/>
            <person name="Hibbett D.S."/>
            <person name="Grigoriev I.V."/>
        </authorList>
    </citation>
    <scope>NUCLEOTIDE SEQUENCE</scope>
    <source>
        <strain evidence="2">Sp2 HRB7682 ss15</strain>
    </source>
</reference>
<name>A0A9W9AVW8_9AGAR</name>
<feature type="compositionally biased region" description="Low complexity" evidence="1">
    <location>
        <begin position="602"/>
        <end position="626"/>
    </location>
</feature>
<feature type="region of interest" description="Disordered" evidence="1">
    <location>
        <begin position="447"/>
        <end position="477"/>
    </location>
</feature>
<organism evidence="2 3">
    <name type="scientific">Lentinula lateritia</name>
    <dbReference type="NCBI Taxonomy" id="40482"/>
    <lineage>
        <taxon>Eukaryota</taxon>
        <taxon>Fungi</taxon>
        <taxon>Dikarya</taxon>
        <taxon>Basidiomycota</taxon>
        <taxon>Agaricomycotina</taxon>
        <taxon>Agaricomycetes</taxon>
        <taxon>Agaricomycetidae</taxon>
        <taxon>Agaricales</taxon>
        <taxon>Marasmiineae</taxon>
        <taxon>Omphalotaceae</taxon>
        <taxon>Lentinula</taxon>
    </lineage>
</organism>
<protein>
    <recommendedName>
        <fullName evidence="4">Xylosidase arabinosidase</fullName>
    </recommendedName>
</protein>
<feature type="compositionally biased region" description="Basic and acidic residues" evidence="1">
    <location>
        <begin position="661"/>
        <end position="699"/>
    </location>
</feature>
<dbReference type="AlphaFoldDB" id="A0A9W9AVW8"/>
<reference evidence="2" key="2">
    <citation type="journal article" date="2023" name="Proc. Natl. Acad. Sci. U.S.A.">
        <title>A global phylogenomic analysis of the shiitake genus Lentinula.</title>
        <authorList>
            <person name="Sierra-Patev S."/>
            <person name="Min B."/>
            <person name="Naranjo-Ortiz M."/>
            <person name="Looney B."/>
            <person name="Konkel Z."/>
            <person name="Slot J.C."/>
            <person name="Sakamoto Y."/>
            <person name="Steenwyk J.L."/>
            <person name="Rokas A."/>
            <person name="Carro J."/>
            <person name="Camarero S."/>
            <person name="Ferreira P."/>
            <person name="Molpeceres G."/>
            <person name="Ruiz-Duenas F.J."/>
            <person name="Serrano A."/>
            <person name="Henrissat B."/>
            <person name="Drula E."/>
            <person name="Hughes K.W."/>
            <person name="Mata J.L."/>
            <person name="Ishikawa N.K."/>
            <person name="Vargas-Isla R."/>
            <person name="Ushijima S."/>
            <person name="Smith C.A."/>
            <person name="Donoghue J."/>
            <person name="Ahrendt S."/>
            <person name="Andreopoulos W."/>
            <person name="He G."/>
            <person name="LaButti K."/>
            <person name="Lipzen A."/>
            <person name="Ng V."/>
            <person name="Riley R."/>
            <person name="Sandor L."/>
            <person name="Barry K."/>
            <person name="Martinez A.T."/>
            <person name="Xiao Y."/>
            <person name="Gibbons J.G."/>
            <person name="Terashima K."/>
            <person name="Grigoriev I.V."/>
            <person name="Hibbett D."/>
        </authorList>
    </citation>
    <scope>NUCLEOTIDE SEQUENCE</scope>
    <source>
        <strain evidence="2">Sp2 HRB7682 ss15</strain>
    </source>
</reference>
<sequence>MNRVPQSTLQHGPANFQRVDTTTIQRKFLVGYQGWFTCRGDGAGLGHHWSHWLTKCDEEGGGGNLATDLWPDMSRYPPSELFPVPGIKHKSGSQAFLFSSCNPKTVQRHFNWMACHGIDGVFLQRFAGQCDPLKPDHKAILDWRDKIGDNVRLAAEAEGRVFSITYDVSGVQPNRIQQILEHDWLHLIRERCILDSPNYLQERGKPVVCLWGFGFSKTRHDPDTIRAIVSFFRESTPGGVYIIAGVPTHWRTADGDSDPNPAFLNLWLDSFDAISPWTVGRYRNEDDATQYSNEIMKADVELITATNQIRSKPFRHVDYIPVVLPGGSGYNMSGGKWAFNNIKREGGHFLWRQIYNAFNNGATILYGATWDEYDEGTALMPAVESRLLLPVSHDSPLLPLDEDGYSIPADWYMRICGLAAGYLRGECEFQEEFPLETLRNYGRQFSESRSSIGDELPPPPYSQDGSSTSPTSVPTASQNTLIKYDQALRRPRVRPLPPIPAVAVASGSTAPLLFHEKTVSPLPVPLPEIYRDRIGAPSASSSRRKQVLDVLFIPQSDALADPTTGHSVSSGTPVHNTLESDIITEEQRELDLRPLSLSISDTLSPTSSLNSPESPSSSTCTTSPSTIRRRFSLFRKKEKEKRFSLPSSMPSEASQLSLDNKALKAEEKRRKKEESRARTERLAEQLKARAEEHARAEIDHNSTISAERRNKEPSAMYGGITGVIM</sequence>
<dbReference type="CDD" id="cd11576">
    <property type="entry name" value="GH99_GH71_like_2"/>
    <property type="match status" value="1"/>
</dbReference>
<dbReference type="Gene3D" id="3.20.20.80">
    <property type="entry name" value="Glycosidases"/>
    <property type="match status" value="1"/>
</dbReference>
<feature type="compositionally biased region" description="Polar residues" evidence="1">
    <location>
        <begin position="645"/>
        <end position="658"/>
    </location>
</feature>
<dbReference type="EMBL" id="JANVFS010000006">
    <property type="protein sequence ID" value="KAJ4491560.1"/>
    <property type="molecule type" value="Genomic_DNA"/>
</dbReference>
<gene>
    <name evidence="2" type="ORF">C8J55DRAFT_469786</name>
</gene>
<evidence type="ECO:0008006" key="4">
    <source>
        <dbReference type="Google" id="ProtNLM"/>
    </source>
</evidence>
<feature type="compositionally biased region" description="Low complexity" evidence="1">
    <location>
        <begin position="466"/>
        <end position="477"/>
    </location>
</feature>
<feature type="region of interest" description="Disordered" evidence="1">
    <location>
        <begin position="602"/>
        <end position="699"/>
    </location>
</feature>
<proteinExistence type="predicted"/>
<accession>A0A9W9AVW8</accession>
<evidence type="ECO:0000313" key="2">
    <source>
        <dbReference type="EMBL" id="KAJ4491560.1"/>
    </source>
</evidence>